<dbReference type="PANTHER" id="PTHR30136:SF24">
    <property type="entry name" value="HTH-TYPE TRANSCRIPTIONAL REPRESSOR ALLR"/>
    <property type="match status" value="1"/>
</dbReference>
<dbReference type="PROSITE" id="PS51077">
    <property type="entry name" value="HTH_ICLR"/>
    <property type="match status" value="1"/>
</dbReference>
<keyword evidence="2" id="KW-0238">DNA-binding</keyword>
<dbReference type="EMBL" id="PGFH01000001">
    <property type="protein sequence ID" value="PJJ81884.1"/>
    <property type="molecule type" value="Genomic_DNA"/>
</dbReference>
<sequence length="270" mass="28261">MQHQTTASPAPSVKSADRALAIVDLVAARGYVSFTEIVTALSLPRSSAHGLLNTLHSAGWLEHDPATRQYSLGLRAWHVGQLYTGHNHIANAASPVLEALAARLGESVQLARLDGSENAYFTISQHSTEGMRFGTSVGMRLAAHATATGAALLSNLEPAEAKRRLAAAPAPLLVNKTAVEIAVVLERVAEAKQRGYALDDQTYLAGSRSVAVPLTSATGGINTAISVTMSASRTGELWPTDVLGAVTAAAHEIRVRLGAREPQIVLPALG</sequence>
<evidence type="ECO:0000256" key="1">
    <source>
        <dbReference type="ARBA" id="ARBA00023015"/>
    </source>
</evidence>
<dbReference type="GO" id="GO:0045892">
    <property type="term" value="P:negative regulation of DNA-templated transcription"/>
    <property type="evidence" value="ECO:0007669"/>
    <property type="project" value="TreeGrafter"/>
</dbReference>
<dbReference type="InterPro" id="IPR005471">
    <property type="entry name" value="Tscrpt_reg_IclR_N"/>
</dbReference>
<dbReference type="Pfam" id="PF09339">
    <property type="entry name" value="HTH_IclR"/>
    <property type="match status" value="1"/>
</dbReference>
<feature type="domain" description="HTH iclR-type" evidence="4">
    <location>
        <begin position="13"/>
        <end position="74"/>
    </location>
</feature>
<organism evidence="6 7">
    <name type="scientific">Salinibacterium amurskyense</name>
    <dbReference type="NCBI Taxonomy" id="205941"/>
    <lineage>
        <taxon>Bacteria</taxon>
        <taxon>Bacillati</taxon>
        <taxon>Actinomycetota</taxon>
        <taxon>Actinomycetes</taxon>
        <taxon>Micrococcales</taxon>
        <taxon>Microbacteriaceae</taxon>
        <taxon>Salinibacterium</taxon>
    </lineage>
</organism>
<keyword evidence="1" id="KW-0805">Transcription regulation</keyword>
<evidence type="ECO:0000259" key="4">
    <source>
        <dbReference type="PROSITE" id="PS51077"/>
    </source>
</evidence>
<dbReference type="GO" id="GO:0003677">
    <property type="term" value="F:DNA binding"/>
    <property type="evidence" value="ECO:0007669"/>
    <property type="project" value="UniProtKB-KW"/>
</dbReference>
<evidence type="ECO:0000259" key="5">
    <source>
        <dbReference type="PROSITE" id="PS51078"/>
    </source>
</evidence>
<dbReference type="InterPro" id="IPR036388">
    <property type="entry name" value="WH-like_DNA-bd_sf"/>
</dbReference>
<proteinExistence type="predicted"/>
<gene>
    <name evidence="6" type="ORF">CLV85_1068</name>
</gene>
<dbReference type="AlphaFoldDB" id="A0A2M9D847"/>
<evidence type="ECO:0000313" key="7">
    <source>
        <dbReference type="Proteomes" id="UP000231742"/>
    </source>
</evidence>
<dbReference type="SUPFAM" id="SSF55781">
    <property type="entry name" value="GAF domain-like"/>
    <property type="match status" value="1"/>
</dbReference>
<reference evidence="6 7" key="1">
    <citation type="submission" date="2017-11" db="EMBL/GenBank/DDBJ databases">
        <title>Genomic Encyclopedia of Archaeal and Bacterial Type Strains, Phase II (KMG-II): From Individual Species to Whole Genera.</title>
        <authorList>
            <person name="Goeker M."/>
        </authorList>
    </citation>
    <scope>NUCLEOTIDE SEQUENCE [LARGE SCALE GENOMIC DNA]</scope>
    <source>
        <strain evidence="6 7">DSM 16400</strain>
    </source>
</reference>
<dbReference type="GO" id="GO:0003700">
    <property type="term" value="F:DNA-binding transcription factor activity"/>
    <property type="evidence" value="ECO:0007669"/>
    <property type="project" value="TreeGrafter"/>
</dbReference>
<dbReference type="Pfam" id="PF01614">
    <property type="entry name" value="IclR_C"/>
    <property type="match status" value="1"/>
</dbReference>
<dbReference type="Gene3D" id="1.10.10.10">
    <property type="entry name" value="Winged helix-like DNA-binding domain superfamily/Winged helix DNA-binding domain"/>
    <property type="match status" value="1"/>
</dbReference>
<evidence type="ECO:0000256" key="2">
    <source>
        <dbReference type="ARBA" id="ARBA00023125"/>
    </source>
</evidence>
<dbReference type="InterPro" id="IPR014757">
    <property type="entry name" value="Tscrpt_reg_IclR_C"/>
</dbReference>
<accession>A0A2M9D847</accession>
<evidence type="ECO:0000313" key="6">
    <source>
        <dbReference type="EMBL" id="PJJ81884.1"/>
    </source>
</evidence>
<dbReference type="InterPro" id="IPR050707">
    <property type="entry name" value="HTH_MetabolicPath_Reg"/>
</dbReference>
<protein>
    <submittedName>
        <fullName evidence="6">IclR family transcriptional regulator</fullName>
    </submittedName>
</protein>
<name>A0A2M9D847_9MICO</name>
<dbReference type="OrthoDB" id="8479143at2"/>
<dbReference type="Proteomes" id="UP000231742">
    <property type="component" value="Unassembled WGS sequence"/>
</dbReference>
<dbReference type="Gene3D" id="3.30.450.40">
    <property type="match status" value="1"/>
</dbReference>
<dbReference type="InterPro" id="IPR029016">
    <property type="entry name" value="GAF-like_dom_sf"/>
</dbReference>
<dbReference type="PANTHER" id="PTHR30136">
    <property type="entry name" value="HELIX-TURN-HELIX TRANSCRIPTIONAL REGULATOR, ICLR FAMILY"/>
    <property type="match status" value="1"/>
</dbReference>
<dbReference type="PROSITE" id="PS51078">
    <property type="entry name" value="ICLR_ED"/>
    <property type="match status" value="1"/>
</dbReference>
<dbReference type="RefSeq" id="WP_100388533.1">
    <property type="nucleotide sequence ID" value="NZ_BMZU01000001.1"/>
</dbReference>
<keyword evidence="3" id="KW-0804">Transcription</keyword>
<dbReference type="SMART" id="SM00346">
    <property type="entry name" value="HTH_ICLR"/>
    <property type="match status" value="1"/>
</dbReference>
<dbReference type="InterPro" id="IPR036390">
    <property type="entry name" value="WH_DNA-bd_sf"/>
</dbReference>
<dbReference type="SUPFAM" id="SSF46785">
    <property type="entry name" value="Winged helix' DNA-binding domain"/>
    <property type="match status" value="1"/>
</dbReference>
<comment type="caution">
    <text evidence="6">The sequence shown here is derived from an EMBL/GenBank/DDBJ whole genome shotgun (WGS) entry which is preliminary data.</text>
</comment>
<keyword evidence="7" id="KW-1185">Reference proteome</keyword>
<evidence type="ECO:0000256" key="3">
    <source>
        <dbReference type="ARBA" id="ARBA00023163"/>
    </source>
</evidence>
<feature type="domain" description="IclR-ED" evidence="5">
    <location>
        <begin position="75"/>
        <end position="259"/>
    </location>
</feature>